<dbReference type="AlphaFoldDB" id="S5YYF7"/>
<accession>S5YYF7</accession>
<evidence type="ECO:0000259" key="2">
    <source>
        <dbReference type="Pfam" id="PF04577"/>
    </source>
</evidence>
<sequence length="389" mass="42983">MRRASFSRFYPVTARLVRQWPLRRRPAPQLSEVICPAETSLYPSVFTEPDIWSQIIAVQEETTIEQEKLRLTGGTRHHQMTERRTLRHALATPQGIFTLGASWLRSGWPERGLLFGRNIPRMSKGFYALSPISSRYFGHWVPDALSVAALCRPDEALYLPKPPADWQHAASYGTLAGLSFAKAPVIYFDELSFASDIGLNSHRQNRMRALQTRFRAGRPATPHPGVFICRGTSGKSRLLLNESALVAALEQRGYAICSVSDPLERILDLCAGARVVVTIEGSQWIHGLFGAAPGALIATINPADRFNNVIADLAPIFGHRIATMVAAPDGEGYQVDIPRLLALIERARTEMERTPQPQPSVSEPVIAAPQPDEAAASPRPDPLRSLFVL</sequence>
<dbReference type="Proteomes" id="UP000015480">
    <property type="component" value="Chromosome"/>
</dbReference>
<dbReference type="Pfam" id="PF04577">
    <property type="entry name" value="Glyco_transf_61"/>
    <property type="match status" value="1"/>
</dbReference>
<evidence type="ECO:0000313" key="4">
    <source>
        <dbReference type="Proteomes" id="UP000015480"/>
    </source>
</evidence>
<evidence type="ECO:0000256" key="1">
    <source>
        <dbReference type="SAM" id="MobiDB-lite"/>
    </source>
</evidence>
<dbReference type="HOGENOM" id="CLU_798860_0_0_5"/>
<evidence type="ECO:0000313" key="3">
    <source>
        <dbReference type="EMBL" id="AGT10226.1"/>
    </source>
</evidence>
<protein>
    <recommendedName>
        <fullName evidence="2">Glycosyltransferase 61 catalytic domain-containing protein</fullName>
    </recommendedName>
</protein>
<organism evidence="3 4">
    <name type="scientific">Paracoccus aminophilus JCM 7686</name>
    <dbReference type="NCBI Taxonomy" id="1367847"/>
    <lineage>
        <taxon>Bacteria</taxon>
        <taxon>Pseudomonadati</taxon>
        <taxon>Pseudomonadota</taxon>
        <taxon>Alphaproteobacteria</taxon>
        <taxon>Rhodobacterales</taxon>
        <taxon>Paracoccaceae</taxon>
        <taxon>Paracoccus</taxon>
    </lineage>
</organism>
<reference evidence="3 4" key="1">
    <citation type="journal article" date="2014" name="BMC Genomics">
        <title>Architecture and functions of a multipartite genome of the methylotrophic bacterium Paracoccus aminophilus JCM 7686, containing primary and secondary chromids.</title>
        <authorList>
            <person name="Dziewit L."/>
            <person name="Czarnecki J."/>
            <person name="Wibberg D."/>
            <person name="Radlinska M."/>
            <person name="Mrozek P."/>
            <person name="Szymczak M."/>
            <person name="Schluter A."/>
            <person name="Puhler A."/>
            <person name="Bartosik D."/>
        </authorList>
    </citation>
    <scope>NUCLEOTIDE SEQUENCE [LARGE SCALE GENOMIC DNA]</scope>
    <source>
        <strain evidence="3">JCM 7686</strain>
    </source>
</reference>
<keyword evidence="4" id="KW-1185">Reference proteome</keyword>
<dbReference type="GO" id="GO:0016757">
    <property type="term" value="F:glycosyltransferase activity"/>
    <property type="evidence" value="ECO:0007669"/>
    <property type="project" value="InterPro"/>
</dbReference>
<gene>
    <name evidence="3" type="ORF">JCM7686_3190</name>
</gene>
<name>S5YYF7_PARAH</name>
<dbReference type="EMBL" id="CP006650">
    <property type="protein sequence ID" value="AGT10226.1"/>
    <property type="molecule type" value="Genomic_DNA"/>
</dbReference>
<dbReference type="RefSeq" id="WP_020951863.1">
    <property type="nucleotide sequence ID" value="NC_022041.1"/>
</dbReference>
<dbReference type="PATRIC" id="fig|1367847.3.peg.3217"/>
<feature type="region of interest" description="Disordered" evidence="1">
    <location>
        <begin position="351"/>
        <end position="381"/>
    </location>
</feature>
<dbReference type="InterPro" id="IPR049625">
    <property type="entry name" value="Glyco_transf_61_cat"/>
</dbReference>
<dbReference type="eggNOG" id="ENOG502ZAT7">
    <property type="taxonomic scope" value="Bacteria"/>
</dbReference>
<dbReference type="OrthoDB" id="6935590at2"/>
<feature type="domain" description="Glycosyltransferase 61 catalytic" evidence="2">
    <location>
        <begin position="137"/>
        <end position="295"/>
    </location>
</feature>
<dbReference type="KEGG" id="pami:JCM7686_3190"/>
<proteinExistence type="predicted"/>